<reference evidence="2" key="1">
    <citation type="submission" date="2022-03" db="EMBL/GenBank/DDBJ databases">
        <authorList>
            <person name="Lindestad O."/>
        </authorList>
    </citation>
    <scope>NUCLEOTIDE SEQUENCE</scope>
</reference>
<gene>
    <name evidence="2" type="primary">jg24674</name>
    <name evidence="2" type="ORF">PAEG_LOCUS3566</name>
</gene>
<proteinExistence type="predicted"/>
<organism evidence="2 3">
    <name type="scientific">Pararge aegeria aegeria</name>
    <dbReference type="NCBI Taxonomy" id="348720"/>
    <lineage>
        <taxon>Eukaryota</taxon>
        <taxon>Metazoa</taxon>
        <taxon>Ecdysozoa</taxon>
        <taxon>Arthropoda</taxon>
        <taxon>Hexapoda</taxon>
        <taxon>Insecta</taxon>
        <taxon>Pterygota</taxon>
        <taxon>Neoptera</taxon>
        <taxon>Endopterygota</taxon>
        <taxon>Lepidoptera</taxon>
        <taxon>Glossata</taxon>
        <taxon>Ditrysia</taxon>
        <taxon>Papilionoidea</taxon>
        <taxon>Nymphalidae</taxon>
        <taxon>Satyrinae</taxon>
        <taxon>Satyrini</taxon>
        <taxon>Parargina</taxon>
        <taxon>Pararge</taxon>
    </lineage>
</organism>
<feature type="domain" description="Reverse transcriptase" evidence="1">
    <location>
        <begin position="1"/>
        <end position="88"/>
    </location>
</feature>
<evidence type="ECO:0000313" key="3">
    <source>
        <dbReference type="Proteomes" id="UP000838756"/>
    </source>
</evidence>
<name>A0A8S4QNR9_9NEOP</name>
<protein>
    <submittedName>
        <fullName evidence="2">Jg24674 protein</fullName>
    </submittedName>
</protein>
<comment type="caution">
    <text evidence="2">The sequence shown here is derived from an EMBL/GenBank/DDBJ whole genome shotgun (WGS) entry which is preliminary data.</text>
</comment>
<dbReference type="EMBL" id="CAKXAJ010011531">
    <property type="protein sequence ID" value="CAH2214330.1"/>
    <property type="molecule type" value="Genomic_DNA"/>
</dbReference>
<dbReference type="InterPro" id="IPR000477">
    <property type="entry name" value="RT_dom"/>
</dbReference>
<evidence type="ECO:0000313" key="2">
    <source>
        <dbReference type="EMBL" id="CAH2214330.1"/>
    </source>
</evidence>
<feature type="non-terminal residue" evidence="2">
    <location>
        <position position="1"/>
    </location>
</feature>
<dbReference type="PROSITE" id="PS50878">
    <property type="entry name" value="RT_POL"/>
    <property type="match status" value="1"/>
</dbReference>
<accession>A0A8S4QNR9</accession>
<dbReference type="Proteomes" id="UP000838756">
    <property type="component" value="Unassembled WGS sequence"/>
</dbReference>
<dbReference type="AlphaFoldDB" id="A0A8S4QNR9"/>
<keyword evidence="3" id="KW-1185">Reference proteome</keyword>
<sequence>DVILAVSLDVTNAFNRLFLRRSGTMECFHISGDCWSHTNSRGGQRDWRKVLNGVPQGSVLGPVLWNIGFDWLLQAPMLAMWIVVMLCG</sequence>
<evidence type="ECO:0000259" key="1">
    <source>
        <dbReference type="PROSITE" id="PS50878"/>
    </source>
</evidence>
<dbReference type="OrthoDB" id="7487330at2759"/>